<sequence length="38" mass="4335">MISKRKFRNTGINYHLHHSSVISILSEASSHSEINDQP</sequence>
<gene>
    <name evidence="1" type="ORF">LEP1GSC194_3689</name>
</gene>
<evidence type="ECO:0000313" key="1">
    <source>
        <dbReference type="EMBL" id="EMJ95349.1"/>
    </source>
</evidence>
<reference evidence="1 2" key="1">
    <citation type="submission" date="2013-01" db="EMBL/GenBank/DDBJ databases">
        <authorList>
            <person name="Harkins D.M."/>
            <person name="Durkin A.S."/>
            <person name="Brinkac L.M."/>
            <person name="Haft D.H."/>
            <person name="Selengut J.D."/>
            <person name="Sanka R."/>
            <person name="DePew J."/>
            <person name="Purushe J."/>
            <person name="Galloway R.L."/>
            <person name="Vinetz J.M."/>
            <person name="Sutton G.G."/>
            <person name="Nierman W.C."/>
            <person name="Fouts D.E."/>
        </authorList>
    </citation>
    <scope>NUCLEOTIDE SEQUENCE [LARGE SCALE GENOMIC DNA]</scope>
    <source>
        <strain evidence="1 2">79601</strain>
    </source>
</reference>
<dbReference type="AlphaFoldDB" id="M6CUE4"/>
<accession>M6CUE4</accession>
<dbReference type="Proteomes" id="UP000011988">
    <property type="component" value="Unassembled WGS sequence"/>
</dbReference>
<comment type="caution">
    <text evidence="1">The sequence shown here is derived from an EMBL/GenBank/DDBJ whole genome shotgun (WGS) entry which is preliminary data.</text>
</comment>
<name>M6CUE4_9LEPT</name>
<evidence type="ECO:0000313" key="2">
    <source>
        <dbReference type="Proteomes" id="UP000011988"/>
    </source>
</evidence>
<organism evidence="1 2">
    <name type="scientific">Leptospira alstonii serovar Sichuan str. 79601</name>
    <dbReference type="NCBI Taxonomy" id="1218565"/>
    <lineage>
        <taxon>Bacteria</taxon>
        <taxon>Pseudomonadati</taxon>
        <taxon>Spirochaetota</taxon>
        <taxon>Spirochaetia</taxon>
        <taxon>Leptospirales</taxon>
        <taxon>Leptospiraceae</taxon>
        <taxon>Leptospira</taxon>
    </lineage>
</organism>
<protein>
    <submittedName>
        <fullName evidence="1">Uncharacterized protein</fullName>
    </submittedName>
</protein>
<dbReference type="EMBL" id="ANIK01000035">
    <property type="protein sequence ID" value="EMJ95349.1"/>
    <property type="molecule type" value="Genomic_DNA"/>
</dbReference>
<proteinExistence type="predicted"/>